<keyword evidence="1" id="KW-0812">Transmembrane</keyword>
<feature type="transmembrane region" description="Helical" evidence="1">
    <location>
        <begin position="143"/>
        <end position="160"/>
    </location>
</feature>
<evidence type="ECO:0000313" key="3">
    <source>
        <dbReference type="Proteomes" id="UP000475862"/>
    </source>
</evidence>
<comment type="caution">
    <text evidence="2">The sequence shown here is derived from an EMBL/GenBank/DDBJ whole genome shotgun (WGS) entry which is preliminary data.</text>
</comment>
<dbReference type="Proteomes" id="UP000475862">
    <property type="component" value="Unassembled WGS sequence"/>
</dbReference>
<evidence type="ECO:0000313" key="2">
    <source>
        <dbReference type="EMBL" id="KAE9537355.1"/>
    </source>
</evidence>
<keyword evidence="3" id="KW-1185">Reference proteome</keyword>
<sequence>MELKSITGAISVHFKRRNDALKNHLGLGIWVPTQRIKIIGPFTTDLFYNLSRVYNKGNHGPDYICPACKRIMVTGQINTARWRGLATATQHGTKARRRIKAKRLINIILMIFFVAIFLSFLQLNSFYNDMTQEGCHNPCQTPFLVYATVFTIILTALYFLNTLSLLNDVLQIDNLVLIISLINENRQDLLMQVYASMLFVHLHLNYETFLQHLT</sequence>
<name>A0A6G0TT71_APHGL</name>
<gene>
    <name evidence="2" type="ORF">AGLY_006378</name>
</gene>
<organism evidence="2 3">
    <name type="scientific">Aphis glycines</name>
    <name type="common">Soybean aphid</name>
    <dbReference type="NCBI Taxonomy" id="307491"/>
    <lineage>
        <taxon>Eukaryota</taxon>
        <taxon>Metazoa</taxon>
        <taxon>Ecdysozoa</taxon>
        <taxon>Arthropoda</taxon>
        <taxon>Hexapoda</taxon>
        <taxon>Insecta</taxon>
        <taxon>Pterygota</taxon>
        <taxon>Neoptera</taxon>
        <taxon>Paraneoptera</taxon>
        <taxon>Hemiptera</taxon>
        <taxon>Sternorrhyncha</taxon>
        <taxon>Aphidomorpha</taxon>
        <taxon>Aphidoidea</taxon>
        <taxon>Aphididae</taxon>
        <taxon>Aphidini</taxon>
        <taxon>Aphis</taxon>
        <taxon>Aphis</taxon>
    </lineage>
</organism>
<reference evidence="2 3" key="1">
    <citation type="submission" date="2019-08" db="EMBL/GenBank/DDBJ databases">
        <title>The genome of the soybean aphid Biotype 1, its phylome, world population structure and adaptation to the North American continent.</title>
        <authorList>
            <person name="Giordano R."/>
            <person name="Donthu R.K."/>
            <person name="Hernandez A.G."/>
            <person name="Wright C.L."/>
            <person name="Zimin A.V."/>
        </authorList>
    </citation>
    <scope>NUCLEOTIDE SEQUENCE [LARGE SCALE GENOMIC DNA]</scope>
    <source>
        <tissue evidence="2">Whole aphids</tissue>
    </source>
</reference>
<keyword evidence="1" id="KW-0472">Membrane</keyword>
<accession>A0A6G0TT71</accession>
<dbReference type="EMBL" id="VYZN01000018">
    <property type="protein sequence ID" value="KAE9537355.1"/>
    <property type="molecule type" value="Genomic_DNA"/>
</dbReference>
<protein>
    <submittedName>
        <fullName evidence="2">Uncharacterized protein</fullName>
    </submittedName>
</protein>
<keyword evidence="1" id="KW-1133">Transmembrane helix</keyword>
<feature type="transmembrane region" description="Helical" evidence="1">
    <location>
        <begin position="104"/>
        <end position="123"/>
    </location>
</feature>
<proteinExistence type="predicted"/>
<dbReference type="AlphaFoldDB" id="A0A6G0TT71"/>
<evidence type="ECO:0000256" key="1">
    <source>
        <dbReference type="SAM" id="Phobius"/>
    </source>
</evidence>